<accession>A0ABV7WCW6</accession>
<dbReference type="RefSeq" id="WP_376983670.1">
    <property type="nucleotide sequence ID" value="NZ_JBHRWW010000002.1"/>
</dbReference>
<protein>
    <recommendedName>
        <fullName evidence="3">N-acetyltransferase domain-containing protein</fullName>
    </recommendedName>
</protein>
<reference evidence="2" key="1">
    <citation type="journal article" date="2019" name="Int. J. Syst. Evol. Microbiol.">
        <title>The Global Catalogue of Microorganisms (GCM) 10K type strain sequencing project: providing services to taxonomists for standard genome sequencing and annotation.</title>
        <authorList>
            <consortium name="The Broad Institute Genomics Platform"/>
            <consortium name="The Broad Institute Genome Sequencing Center for Infectious Disease"/>
            <person name="Wu L."/>
            <person name="Ma J."/>
        </authorList>
    </citation>
    <scope>NUCLEOTIDE SEQUENCE [LARGE SCALE GENOMIC DNA]</scope>
    <source>
        <strain evidence="2">NCAIM B.02333</strain>
    </source>
</reference>
<dbReference type="EMBL" id="JBHRWW010000002">
    <property type="protein sequence ID" value="MFC3687678.1"/>
    <property type="molecule type" value="Genomic_DNA"/>
</dbReference>
<dbReference type="Proteomes" id="UP001595685">
    <property type="component" value="Unassembled WGS sequence"/>
</dbReference>
<sequence length="200" mass="20169">MTARSGEAEGAAGAVPPGPLLGRAEAWSVLARALLSGGRRDRALVAARTALALLDRADAGDDLLDAARALVEASTGPDVVPLHVDMAGGGGGPDPGSGEARAVWLGAGDPVLAMMGWVERDGALEVVRVVAPGTRRGRRAFAALVAALPEQVPVEVVLPARDPALLRACRRAGFEAVEGSVSARGHVGGSLRVRRGGGAT</sequence>
<gene>
    <name evidence="1" type="ORF">ACFOLH_04915</name>
</gene>
<evidence type="ECO:0000313" key="2">
    <source>
        <dbReference type="Proteomes" id="UP001595685"/>
    </source>
</evidence>
<evidence type="ECO:0008006" key="3">
    <source>
        <dbReference type="Google" id="ProtNLM"/>
    </source>
</evidence>
<evidence type="ECO:0000313" key="1">
    <source>
        <dbReference type="EMBL" id="MFC3687678.1"/>
    </source>
</evidence>
<organism evidence="1 2">
    <name type="scientific">Aquipuribacter hungaricus</name>
    <dbReference type="NCBI Taxonomy" id="545624"/>
    <lineage>
        <taxon>Bacteria</taxon>
        <taxon>Bacillati</taxon>
        <taxon>Actinomycetota</taxon>
        <taxon>Actinomycetes</taxon>
        <taxon>Micrococcales</taxon>
        <taxon>Intrasporangiaceae</taxon>
        <taxon>Aquipuribacter</taxon>
    </lineage>
</organism>
<proteinExistence type="predicted"/>
<comment type="caution">
    <text evidence="1">The sequence shown here is derived from an EMBL/GenBank/DDBJ whole genome shotgun (WGS) entry which is preliminary data.</text>
</comment>
<keyword evidence="2" id="KW-1185">Reference proteome</keyword>
<name>A0ABV7WCW6_9MICO</name>